<name>A0A841PRM1_9HYPH</name>
<comment type="caution">
    <text evidence="1">The sequence shown here is derived from an EMBL/GenBank/DDBJ whole genome shotgun (WGS) entry which is preliminary data.</text>
</comment>
<accession>A0A841PRM1</accession>
<proteinExistence type="predicted"/>
<gene>
    <name evidence="1" type="ORF">HNQ71_005414</name>
</gene>
<evidence type="ECO:0000313" key="1">
    <source>
        <dbReference type="EMBL" id="MBB6412722.1"/>
    </source>
</evidence>
<keyword evidence="2" id="KW-1185">Reference proteome</keyword>
<evidence type="ECO:0000313" key="2">
    <source>
        <dbReference type="Proteomes" id="UP000556329"/>
    </source>
</evidence>
<reference evidence="1 2" key="1">
    <citation type="submission" date="2020-08" db="EMBL/GenBank/DDBJ databases">
        <title>Genomic Encyclopedia of Type Strains, Phase IV (KMG-IV): sequencing the most valuable type-strain genomes for metagenomic binning, comparative biology and taxonomic classification.</title>
        <authorList>
            <person name="Goeker M."/>
        </authorList>
    </citation>
    <scope>NUCLEOTIDE SEQUENCE [LARGE SCALE GENOMIC DNA]</scope>
    <source>
        <strain evidence="1 2">DSM 100039</strain>
    </source>
</reference>
<protein>
    <submittedName>
        <fullName evidence="1">Uncharacterized protein</fullName>
    </submittedName>
</protein>
<sequence>MRRLETVQTVAKNSAACSVEISPDVIAPSLARGLPATVPPPPMTTAAMLILRTQDSAFDFVSIFVTGCFRYVNFACGPYPDHAAWSPALLPIGFEIDDRCFVCRNSHFRLGVNTHVRGARPRQQAVSAPISAPSAPFPVNLRKQIRNTNEHFTKSPRNKALG</sequence>
<dbReference type="Proteomes" id="UP000556329">
    <property type="component" value="Unassembled WGS sequence"/>
</dbReference>
<dbReference type="EMBL" id="JACHEF010000006">
    <property type="protein sequence ID" value="MBB6412722.1"/>
    <property type="molecule type" value="Genomic_DNA"/>
</dbReference>
<dbReference type="AlphaFoldDB" id="A0A841PRM1"/>
<dbReference type="RefSeq" id="WP_184875901.1">
    <property type="nucleotide sequence ID" value="NZ_JACHEF010000006.1"/>
</dbReference>
<organism evidence="1 2">
    <name type="scientific">Mesorhizobium sangaii</name>
    <dbReference type="NCBI Taxonomy" id="505389"/>
    <lineage>
        <taxon>Bacteria</taxon>
        <taxon>Pseudomonadati</taxon>
        <taxon>Pseudomonadota</taxon>
        <taxon>Alphaproteobacteria</taxon>
        <taxon>Hyphomicrobiales</taxon>
        <taxon>Phyllobacteriaceae</taxon>
        <taxon>Mesorhizobium</taxon>
    </lineage>
</organism>